<dbReference type="PANTHER" id="PTHR39181:SF1">
    <property type="entry name" value="TYROSINE-PROTEIN PHOSPHATASE YWQE"/>
    <property type="match status" value="1"/>
</dbReference>
<dbReference type="EMBL" id="VSSQ01039768">
    <property type="protein sequence ID" value="MPM92885.1"/>
    <property type="molecule type" value="Genomic_DNA"/>
</dbReference>
<dbReference type="Pfam" id="PF19567">
    <property type="entry name" value="CpsB_CapC"/>
    <property type="match status" value="1"/>
</dbReference>
<dbReference type="GO" id="GO:0004725">
    <property type="term" value="F:protein tyrosine phosphatase activity"/>
    <property type="evidence" value="ECO:0007669"/>
    <property type="project" value="UniProtKB-EC"/>
</dbReference>
<sequence>MLRAAAADGIHAIITTPHVMPGITPFNLALYREHLAALQSWCLDQGQGLRLYPGAEIFYTPMTVQYLNEGRVPTMNGTAHVLVEFDPGERYEQIRKACGELTAHGYIPILAHTERYTALVRHPKAALALREELGLAYQINCSTIIAPKGFWQQRFIKALLKEGALDMVATDAHNMSTRPVRMKEAIAALARYGADVNTILQHAAELLRTTG</sequence>
<name>A0A645DUB7_9ZZZZ</name>
<reference evidence="2" key="1">
    <citation type="submission" date="2019-08" db="EMBL/GenBank/DDBJ databases">
        <authorList>
            <person name="Kucharzyk K."/>
            <person name="Murdoch R.W."/>
            <person name="Higgins S."/>
            <person name="Loffler F."/>
        </authorList>
    </citation>
    <scope>NUCLEOTIDE SEQUENCE</scope>
</reference>
<dbReference type="GO" id="GO:0030145">
    <property type="term" value="F:manganese ion binding"/>
    <property type="evidence" value="ECO:0007669"/>
    <property type="project" value="InterPro"/>
</dbReference>
<dbReference type="InterPro" id="IPR016195">
    <property type="entry name" value="Pol/histidinol_Pase-like"/>
</dbReference>
<dbReference type="PANTHER" id="PTHR39181">
    <property type="entry name" value="TYROSINE-PROTEIN PHOSPHATASE YWQE"/>
    <property type="match status" value="1"/>
</dbReference>
<organism evidence="2">
    <name type="scientific">bioreactor metagenome</name>
    <dbReference type="NCBI Taxonomy" id="1076179"/>
    <lineage>
        <taxon>unclassified sequences</taxon>
        <taxon>metagenomes</taxon>
        <taxon>ecological metagenomes</taxon>
    </lineage>
</organism>
<proteinExistence type="predicted"/>
<accession>A0A645DUB7</accession>
<comment type="caution">
    <text evidence="2">The sequence shown here is derived from an EMBL/GenBank/DDBJ whole genome shotgun (WGS) entry which is preliminary data.</text>
</comment>
<dbReference type="Gene3D" id="3.20.20.140">
    <property type="entry name" value="Metal-dependent hydrolases"/>
    <property type="match status" value="1"/>
</dbReference>
<protein>
    <submittedName>
        <fullName evidence="2">Tyrosine-protein phosphatase CpsB</fullName>
        <ecNumber evidence="2">3.1.3.48</ecNumber>
    </submittedName>
</protein>
<dbReference type="PIRSF" id="PIRSF016557">
    <property type="entry name" value="Caps_synth_CpsB"/>
    <property type="match status" value="1"/>
</dbReference>
<dbReference type="EC" id="3.1.3.48" evidence="2"/>
<dbReference type="SUPFAM" id="SSF89550">
    <property type="entry name" value="PHP domain-like"/>
    <property type="match status" value="1"/>
</dbReference>
<evidence type="ECO:0000313" key="2">
    <source>
        <dbReference type="EMBL" id="MPM92885.1"/>
    </source>
</evidence>
<dbReference type="InterPro" id="IPR016667">
    <property type="entry name" value="Caps_polysacc_synth_CpsB/CapC"/>
</dbReference>
<dbReference type="AlphaFoldDB" id="A0A645DUB7"/>
<gene>
    <name evidence="2" type="primary">cpsB_4</name>
    <name evidence="2" type="ORF">SDC9_140021</name>
</gene>
<keyword evidence="1 2" id="KW-0378">Hydrolase</keyword>
<evidence type="ECO:0000256" key="1">
    <source>
        <dbReference type="ARBA" id="ARBA00022801"/>
    </source>
</evidence>